<reference evidence="13" key="1">
    <citation type="submission" date="2021-05" db="EMBL/GenBank/DDBJ databases">
        <authorList>
            <person name="Tanabe Y."/>
        </authorList>
    </citation>
    <scope>NUCLEOTIDE SEQUENCE</scope>
    <source>
        <strain evidence="13">BOTRYCO-1</strain>
    </source>
</reference>
<comment type="catalytic activity">
    <reaction evidence="10">
        <text>5-aminomethyl-2-thiouridine(34) in tRNA + S-adenosyl-L-methionine = 5-methylaminomethyl-2-thiouridine(34) in tRNA + S-adenosyl-L-homocysteine + H(+)</text>
        <dbReference type="Rhea" id="RHEA:19569"/>
        <dbReference type="Rhea" id="RHEA-COMP:10195"/>
        <dbReference type="Rhea" id="RHEA-COMP:10197"/>
        <dbReference type="ChEBI" id="CHEBI:15378"/>
        <dbReference type="ChEBI" id="CHEBI:57856"/>
        <dbReference type="ChEBI" id="CHEBI:59789"/>
        <dbReference type="ChEBI" id="CHEBI:74454"/>
        <dbReference type="ChEBI" id="CHEBI:74455"/>
        <dbReference type="EC" id="2.1.1.61"/>
    </reaction>
</comment>
<protein>
    <recommendedName>
        <fullName evidence="10">tRNA 5-methylaminomethyl-2-thiouridine biosynthesis bifunctional protein MnmC</fullName>
        <shortName evidence="10">tRNA mnm(5)s(2)U biosynthesis bifunctional protein</shortName>
    </recommendedName>
    <domain>
        <recommendedName>
            <fullName evidence="10">tRNA (mnm(5)s(2)U34)-methyltransferase</fullName>
            <ecNumber evidence="10">2.1.1.61</ecNumber>
        </recommendedName>
    </domain>
    <domain>
        <recommendedName>
            <fullName evidence="10">FAD-dependent cmnm(5)s(2)U34 oxidoreductase</fullName>
            <ecNumber evidence="10">1.5.-.-</ecNumber>
        </recommendedName>
    </domain>
</protein>
<comment type="similarity">
    <text evidence="10">In the C-terminal section; belongs to the DAO family.</text>
</comment>
<evidence type="ECO:0000313" key="13">
    <source>
        <dbReference type="EMBL" id="GIU67789.1"/>
    </source>
</evidence>
<evidence type="ECO:0000256" key="1">
    <source>
        <dbReference type="ARBA" id="ARBA00022490"/>
    </source>
</evidence>
<feature type="region of interest" description="FAD-dependent cmnm(5)s(2)U34 oxidoreductase" evidence="10">
    <location>
        <begin position="259"/>
        <end position="623"/>
    </location>
</feature>
<dbReference type="InterPro" id="IPR017610">
    <property type="entry name" value="tRNA_S-uridine_synth_MnmC_C"/>
</dbReference>
<gene>
    <name evidence="10 13" type="primary">mnmC</name>
    <name evidence="13" type="ORF">PsB1_1943</name>
</gene>
<dbReference type="EC" id="1.5.-.-" evidence="10"/>
<dbReference type="InterPro" id="IPR029063">
    <property type="entry name" value="SAM-dependent_MTases_sf"/>
</dbReference>
<comment type="cofactor">
    <cofactor evidence="10">
        <name>FAD</name>
        <dbReference type="ChEBI" id="CHEBI:57692"/>
    </cofactor>
</comment>
<comment type="similarity">
    <text evidence="10">In the N-terminal section; belongs to the methyltransferase superfamily. tRNA (mnm(5)s(2)U34)-methyltransferase family.</text>
</comment>
<evidence type="ECO:0000256" key="10">
    <source>
        <dbReference type="HAMAP-Rule" id="MF_01102"/>
    </source>
</evidence>
<dbReference type="InterPro" id="IPR036188">
    <property type="entry name" value="FAD/NAD-bd_sf"/>
</dbReference>
<evidence type="ECO:0000256" key="7">
    <source>
        <dbReference type="ARBA" id="ARBA00022827"/>
    </source>
</evidence>
<keyword evidence="2 10" id="KW-0489">Methyltransferase</keyword>
<dbReference type="Gene3D" id="3.30.9.10">
    <property type="entry name" value="D-Amino Acid Oxidase, subunit A, domain 2"/>
    <property type="match status" value="1"/>
</dbReference>
<feature type="region of interest" description="tRNA (mnm(5)s(2)U34)-methyltransferase" evidence="10">
    <location>
        <begin position="1"/>
        <end position="243"/>
    </location>
</feature>
<dbReference type="Proteomes" id="UP001161064">
    <property type="component" value="Unassembled WGS sequence"/>
</dbReference>
<evidence type="ECO:0000256" key="5">
    <source>
        <dbReference type="ARBA" id="ARBA00022691"/>
    </source>
</evidence>
<dbReference type="EMBL" id="BPFZ01000014">
    <property type="protein sequence ID" value="GIU67789.1"/>
    <property type="molecule type" value="Genomic_DNA"/>
</dbReference>
<dbReference type="PANTHER" id="PTHR39963">
    <property type="entry name" value="SLL0983 PROTEIN"/>
    <property type="match status" value="1"/>
</dbReference>
<dbReference type="Pfam" id="PF01266">
    <property type="entry name" value="DAO"/>
    <property type="match status" value="1"/>
</dbReference>
<proteinExistence type="inferred from homology"/>
<dbReference type="InterPro" id="IPR023032">
    <property type="entry name" value="tRNA_MAMT_biosynth_bifunc_MnmC"/>
</dbReference>
<keyword evidence="4 10" id="KW-0808">Transferase</keyword>
<dbReference type="SUPFAM" id="SSF53335">
    <property type="entry name" value="S-adenosyl-L-methionine-dependent methyltransferases"/>
    <property type="match status" value="1"/>
</dbReference>
<organism evidence="13 14">
    <name type="scientific">Candidatus Phycosocius spiralis</name>
    <dbReference type="NCBI Taxonomy" id="2815099"/>
    <lineage>
        <taxon>Bacteria</taxon>
        <taxon>Pseudomonadati</taxon>
        <taxon>Pseudomonadota</taxon>
        <taxon>Alphaproteobacteria</taxon>
        <taxon>Caulobacterales</taxon>
        <taxon>Caulobacterales incertae sedis</taxon>
        <taxon>Candidatus Phycosocius</taxon>
    </lineage>
</organism>
<comment type="function">
    <text evidence="10">Catalyzes the last two steps in the biosynthesis of 5-methylaminomethyl-2-thiouridine (mnm(5)s(2)U) at the wobble position (U34) in tRNA. Catalyzes the FAD-dependent demodification of cmnm(5)s(2)U34 to nm(5)s(2)U34, followed by the transfer of a methyl group from S-adenosyl-L-methionine to nm(5)s(2)U34, to form mnm(5)s(2)U34.</text>
</comment>
<dbReference type="InterPro" id="IPR047785">
    <property type="entry name" value="tRNA_MNMC2"/>
</dbReference>
<feature type="domain" description="FAD dependent oxidoreductase" evidence="11">
    <location>
        <begin position="256"/>
        <end position="581"/>
    </location>
</feature>
<comment type="subcellular location">
    <subcellularLocation>
        <location evidence="10">Cytoplasm</location>
    </subcellularLocation>
</comment>
<evidence type="ECO:0000256" key="6">
    <source>
        <dbReference type="ARBA" id="ARBA00022694"/>
    </source>
</evidence>
<accession>A0ABQ4PXU9</accession>
<evidence type="ECO:0000256" key="9">
    <source>
        <dbReference type="ARBA" id="ARBA00023268"/>
    </source>
</evidence>
<evidence type="ECO:0000256" key="2">
    <source>
        <dbReference type="ARBA" id="ARBA00022603"/>
    </source>
</evidence>
<dbReference type="InterPro" id="IPR008471">
    <property type="entry name" value="MnmC-like_methylTransf"/>
</dbReference>
<dbReference type="Gene3D" id="3.40.50.150">
    <property type="entry name" value="Vaccinia Virus protein VP39"/>
    <property type="match status" value="1"/>
</dbReference>
<evidence type="ECO:0000256" key="4">
    <source>
        <dbReference type="ARBA" id="ARBA00022679"/>
    </source>
</evidence>
<keyword evidence="3 10" id="KW-0285">Flavoprotein</keyword>
<evidence type="ECO:0000256" key="3">
    <source>
        <dbReference type="ARBA" id="ARBA00022630"/>
    </source>
</evidence>
<keyword evidence="14" id="KW-1185">Reference proteome</keyword>
<comment type="caution">
    <text evidence="13">The sequence shown here is derived from an EMBL/GenBank/DDBJ whole genome shotgun (WGS) entry which is preliminary data.</text>
</comment>
<dbReference type="Pfam" id="PF05430">
    <property type="entry name" value="Methyltransf_30"/>
    <property type="match status" value="1"/>
</dbReference>
<keyword evidence="8 10" id="KW-0560">Oxidoreductase</keyword>
<keyword evidence="9 10" id="KW-0511">Multifunctional enzyme</keyword>
<dbReference type="Gene3D" id="3.50.50.60">
    <property type="entry name" value="FAD/NAD(P)-binding domain"/>
    <property type="match status" value="1"/>
</dbReference>
<evidence type="ECO:0000313" key="14">
    <source>
        <dbReference type="Proteomes" id="UP001161064"/>
    </source>
</evidence>
<dbReference type="EC" id="2.1.1.61" evidence="10"/>
<reference evidence="13" key="2">
    <citation type="journal article" date="2023" name="ISME Commun">
        <title>Characterization of a bloom-associated alphaproteobacterial lineage, 'Candidatus Phycosocius': insights into freshwater algal-bacterial interactions.</title>
        <authorList>
            <person name="Tanabe Y."/>
            <person name="Yamaguchi H."/>
            <person name="Yoshida M."/>
            <person name="Kai A."/>
            <person name="Okazaki Y."/>
        </authorList>
    </citation>
    <scope>NUCLEOTIDE SEQUENCE</scope>
    <source>
        <strain evidence="13">BOTRYCO-1</strain>
    </source>
</reference>
<keyword evidence="5 10" id="KW-0949">S-adenosyl-L-methionine</keyword>
<evidence type="ECO:0000259" key="12">
    <source>
        <dbReference type="Pfam" id="PF05430"/>
    </source>
</evidence>
<dbReference type="InterPro" id="IPR006076">
    <property type="entry name" value="FAD-dep_OxRdtase"/>
</dbReference>
<keyword evidence="1 10" id="KW-0963">Cytoplasm</keyword>
<dbReference type="NCBIfam" id="TIGR03197">
    <property type="entry name" value="MnmC_Cterm"/>
    <property type="match status" value="1"/>
</dbReference>
<dbReference type="PANTHER" id="PTHR39963:SF1">
    <property type="entry name" value="MNMC-LIKE METHYLTRANSFERASE DOMAIN-CONTAINING PROTEIN"/>
    <property type="match status" value="1"/>
</dbReference>
<dbReference type="NCBIfam" id="NF033855">
    <property type="entry name" value="tRNA_MNMC2"/>
    <property type="match status" value="1"/>
</dbReference>
<keyword evidence="6 10" id="KW-0819">tRNA processing</keyword>
<dbReference type="HAMAP" id="MF_01102">
    <property type="entry name" value="MnmC"/>
    <property type="match status" value="1"/>
</dbReference>
<sequence length="623" mass="68145">MWCTYDLTQIKPRLPPLPDVRFDDMGLIHDNTYGDCFFSRDNGLDEARTVFIHGCYLRETWGKQPCFIVAELGFGTGLNFLATWQMWRQTRRFGSILHYVTTEAFLMEARDAARAHMRWAELADLSAALIAKWPVRAYGVQRIWFCEDQICLTILIGDATETLANMDFKADAWFLDGFSPNRNPEMWTAELLAQVARLSAPGGRLATYSVAGYVRRTLISLGFVVRKELGFGSKRQRLEARFHGQSVAPPVRPLSAIILGGGIGGAAACDALARRGLVIDLFDHDPCGRTKASHNPGAIIMPRLDRGDTSEARFFRAAYLYAIARYRELGTKVFAQIGINELAQDAQAQKRLSDLARNPPLPQNLLITEPSGQLFHCGGGLVFPNNALAALTKAARHHPCEISTIRFVDEQWQVMDHTGMVLGQADLCVIAAGTALESFVHLARPLEGRLGQISLAPVNGPLPQSGIAGGPYGAPFQDQLLFGATYAPWDLKSQSHPSPSPSADLLNKKQLALIAPDLASRIELKRAYGRVSVRTVSPDKIPIAGVATSLCGSKLPGLFVLGALGSRGFTTAHLLGEYVAAIACGEFTPMERSVAQAISPTRFMDGSLKKAQARQARVDRPTM</sequence>
<evidence type="ECO:0000259" key="11">
    <source>
        <dbReference type="Pfam" id="PF01266"/>
    </source>
</evidence>
<name>A0ABQ4PXU9_9PROT</name>
<dbReference type="SUPFAM" id="SSF51905">
    <property type="entry name" value="FAD/NAD(P)-binding domain"/>
    <property type="match status" value="1"/>
</dbReference>
<evidence type="ECO:0000256" key="8">
    <source>
        <dbReference type="ARBA" id="ARBA00023002"/>
    </source>
</evidence>
<keyword evidence="7 10" id="KW-0274">FAD</keyword>
<feature type="domain" description="MnmC-like methyltransferase" evidence="12">
    <location>
        <begin position="121"/>
        <end position="240"/>
    </location>
</feature>